<name>A0ABD2YTQ1_9GENT</name>
<comment type="caution">
    <text evidence="2">The sequence shown here is derived from an EMBL/GenBank/DDBJ whole genome shotgun (WGS) entry which is preliminary data.</text>
</comment>
<proteinExistence type="predicted"/>
<accession>A0ABD2YTQ1</accession>
<dbReference type="Proteomes" id="UP001630127">
    <property type="component" value="Unassembled WGS sequence"/>
</dbReference>
<keyword evidence="3" id="KW-1185">Reference proteome</keyword>
<evidence type="ECO:0000313" key="2">
    <source>
        <dbReference type="EMBL" id="KAL3510323.1"/>
    </source>
</evidence>
<protein>
    <submittedName>
        <fullName evidence="2">Uncharacterized protein</fullName>
    </submittedName>
</protein>
<dbReference type="EMBL" id="JBJUIK010000012">
    <property type="protein sequence ID" value="KAL3510323.1"/>
    <property type="molecule type" value="Genomic_DNA"/>
</dbReference>
<gene>
    <name evidence="2" type="ORF">ACH5RR_029724</name>
</gene>
<reference evidence="2 3" key="1">
    <citation type="submission" date="2024-11" db="EMBL/GenBank/DDBJ databases">
        <title>A near-complete genome assembly of Cinchona calisaya.</title>
        <authorList>
            <person name="Lian D.C."/>
            <person name="Zhao X.W."/>
            <person name="Wei L."/>
        </authorList>
    </citation>
    <scope>NUCLEOTIDE SEQUENCE [LARGE SCALE GENOMIC DNA]</scope>
    <source>
        <tissue evidence="2">Nenye</tissue>
    </source>
</reference>
<evidence type="ECO:0000256" key="1">
    <source>
        <dbReference type="SAM" id="MobiDB-lite"/>
    </source>
</evidence>
<feature type="region of interest" description="Disordered" evidence="1">
    <location>
        <begin position="56"/>
        <end position="95"/>
    </location>
</feature>
<evidence type="ECO:0000313" key="3">
    <source>
        <dbReference type="Proteomes" id="UP001630127"/>
    </source>
</evidence>
<organism evidence="2 3">
    <name type="scientific">Cinchona calisaya</name>
    <dbReference type="NCBI Taxonomy" id="153742"/>
    <lineage>
        <taxon>Eukaryota</taxon>
        <taxon>Viridiplantae</taxon>
        <taxon>Streptophyta</taxon>
        <taxon>Embryophyta</taxon>
        <taxon>Tracheophyta</taxon>
        <taxon>Spermatophyta</taxon>
        <taxon>Magnoliopsida</taxon>
        <taxon>eudicotyledons</taxon>
        <taxon>Gunneridae</taxon>
        <taxon>Pentapetalae</taxon>
        <taxon>asterids</taxon>
        <taxon>lamiids</taxon>
        <taxon>Gentianales</taxon>
        <taxon>Rubiaceae</taxon>
        <taxon>Cinchonoideae</taxon>
        <taxon>Cinchoneae</taxon>
        <taxon>Cinchona</taxon>
    </lineage>
</organism>
<dbReference type="AlphaFoldDB" id="A0ABD2YTQ1"/>
<sequence length="133" mass="15016">MDEDLVTPLILGRPFLGTGESLKEETEDLNNIHEEEMKASNKESVMDDEMEKAIEESTLRNKGMGHIRDPAKGKAPASSSTNPEQEEEEQPQQLVVPTQFLNVAAYSKYENYISKRAAIKEKGIYIPQRFTKS</sequence>